<dbReference type="Pfam" id="PF00018">
    <property type="entry name" value="SH3_1"/>
    <property type="match status" value="1"/>
</dbReference>
<feature type="compositionally biased region" description="Polar residues" evidence="3">
    <location>
        <begin position="239"/>
        <end position="250"/>
    </location>
</feature>
<keyword evidence="1 2" id="KW-0728">SH3 domain</keyword>
<evidence type="ECO:0000256" key="3">
    <source>
        <dbReference type="SAM" id="MobiDB-lite"/>
    </source>
</evidence>
<evidence type="ECO:0000259" key="4">
    <source>
        <dbReference type="PROSITE" id="PS50002"/>
    </source>
</evidence>
<sequence>MCSLPLSSSTTAPPPSTPSEQPVTDKGYMAAIKKPANNRTGNISETGSLANANASSSVRPALEPFREHILWNIFFGLTALHRQGWIGTETLQHVKTELGINSLRIEERFAQEVLTSFATTIQNQPSRAPITIAPAPVPPLQTVYPLIQTLPRIVHTASATPPVYAAVYQAPLLASGQTGRMVGLGGLDGSGGSGQIANTASNTRVPTKQEGQTVKSPRGSALTGNQTQPTNTAPAATTSGASQPLPITTYQPPVIPTHQPPPLPTRVPYPGRYATPPLAAPTSTAPPLAESTSAPSAPPSAPTQQQPSLPLPGALTPGQWAIAIGSFKGGEAGDLVFKQGDVVQILKNVDDNWYEGTCNGQTGIFPKNHVKPRDDGVLV</sequence>
<feature type="compositionally biased region" description="Polar residues" evidence="3">
    <location>
        <begin position="195"/>
        <end position="215"/>
    </location>
</feature>
<dbReference type="InterPro" id="IPR050384">
    <property type="entry name" value="Endophilin_SH3RF"/>
</dbReference>
<dbReference type="PANTHER" id="PTHR14167">
    <property type="entry name" value="SH3 DOMAIN-CONTAINING"/>
    <property type="match status" value="1"/>
</dbReference>
<dbReference type="Proteomes" id="UP001212841">
    <property type="component" value="Unassembled WGS sequence"/>
</dbReference>
<organism evidence="5 6">
    <name type="scientific">Rhizophlyctis rosea</name>
    <dbReference type="NCBI Taxonomy" id="64517"/>
    <lineage>
        <taxon>Eukaryota</taxon>
        <taxon>Fungi</taxon>
        <taxon>Fungi incertae sedis</taxon>
        <taxon>Chytridiomycota</taxon>
        <taxon>Chytridiomycota incertae sedis</taxon>
        <taxon>Chytridiomycetes</taxon>
        <taxon>Rhizophlyctidales</taxon>
        <taxon>Rhizophlyctidaceae</taxon>
        <taxon>Rhizophlyctis</taxon>
    </lineage>
</organism>
<dbReference type="Gene3D" id="2.30.30.40">
    <property type="entry name" value="SH3 Domains"/>
    <property type="match status" value="1"/>
</dbReference>
<dbReference type="EMBL" id="JADGJD010001380">
    <property type="protein sequence ID" value="KAJ3043074.1"/>
    <property type="molecule type" value="Genomic_DNA"/>
</dbReference>
<dbReference type="InterPro" id="IPR036028">
    <property type="entry name" value="SH3-like_dom_sf"/>
</dbReference>
<accession>A0AAD5WY46</accession>
<evidence type="ECO:0000313" key="5">
    <source>
        <dbReference type="EMBL" id="KAJ3043074.1"/>
    </source>
</evidence>
<dbReference type="SUPFAM" id="SSF50044">
    <property type="entry name" value="SH3-domain"/>
    <property type="match status" value="1"/>
</dbReference>
<dbReference type="PANTHER" id="PTHR14167:SF48">
    <property type="entry name" value="SH3 DOMAIN-CONTAINING PROTEIN 19"/>
    <property type="match status" value="1"/>
</dbReference>
<feature type="compositionally biased region" description="Low complexity" evidence="3">
    <location>
        <begin position="225"/>
        <end position="238"/>
    </location>
</feature>
<feature type="region of interest" description="Disordered" evidence="3">
    <location>
        <begin position="1"/>
        <end position="24"/>
    </location>
</feature>
<evidence type="ECO:0000313" key="6">
    <source>
        <dbReference type="Proteomes" id="UP001212841"/>
    </source>
</evidence>
<feature type="compositionally biased region" description="Low complexity" evidence="3">
    <location>
        <begin position="1"/>
        <end position="11"/>
    </location>
</feature>
<dbReference type="SMART" id="SM00326">
    <property type="entry name" value="SH3"/>
    <property type="match status" value="1"/>
</dbReference>
<comment type="caution">
    <text evidence="5">The sequence shown here is derived from an EMBL/GenBank/DDBJ whole genome shotgun (WGS) entry which is preliminary data.</text>
</comment>
<gene>
    <name evidence="5" type="primary">NCF2_1</name>
    <name evidence="5" type="ORF">HK097_001846</name>
</gene>
<proteinExistence type="predicted"/>
<dbReference type="AlphaFoldDB" id="A0AAD5WY46"/>
<evidence type="ECO:0000256" key="2">
    <source>
        <dbReference type="PROSITE-ProRule" id="PRU00192"/>
    </source>
</evidence>
<dbReference type="PROSITE" id="PS50002">
    <property type="entry name" value="SH3"/>
    <property type="match status" value="1"/>
</dbReference>
<evidence type="ECO:0000256" key="1">
    <source>
        <dbReference type="ARBA" id="ARBA00022443"/>
    </source>
</evidence>
<protein>
    <submittedName>
        <fullName evidence="5">Neutrophil cytosol factor 2</fullName>
    </submittedName>
</protein>
<keyword evidence="6" id="KW-1185">Reference proteome</keyword>
<feature type="domain" description="SH3" evidence="4">
    <location>
        <begin position="316"/>
        <end position="375"/>
    </location>
</feature>
<name>A0AAD5WY46_9FUNG</name>
<feature type="compositionally biased region" description="Pro residues" evidence="3">
    <location>
        <begin position="253"/>
        <end position="267"/>
    </location>
</feature>
<reference evidence="5" key="1">
    <citation type="submission" date="2020-05" db="EMBL/GenBank/DDBJ databases">
        <title>Phylogenomic resolution of chytrid fungi.</title>
        <authorList>
            <person name="Stajich J.E."/>
            <person name="Amses K."/>
            <person name="Simmons R."/>
            <person name="Seto K."/>
            <person name="Myers J."/>
            <person name="Bonds A."/>
            <person name="Quandt C.A."/>
            <person name="Barry K."/>
            <person name="Liu P."/>
            <person name="Grigoriev I."/>
            <person name="Longcore J.E."/>
            <person name="James T.Y."/>
        </authorList>
    </citation>
    <scope>NUCLEOTIDE SEQUENCE</scope>
    <source>
        <strain evidence="5">JEL0318</strain>
    </source>
</reference>
<dbReference type="InterPro" id="IPR001452">
    <property type="entry name" value="SH3_domain"/>
</dbReference>
<feature type="region of interest" description="Disordered" evidence="3">
    <location>
        <begin position="193"/>
        <end position="314"/>
    </location>
</feature>
<feature type="compositionally biased region" description="Low complexity" evidence="3">
    <location>
        <begin position="274"/>
        <end position="295"/>
    </location>
</feature>
<feature type="compositionally biased region" description="Low complexity" evidence="3">
    <location>
        <begin position="302"/>
        <end position="312"/>
    </location>
</feature>
<dbReference type="PRINTS" id="PR00452">
    <property type="entry name" value="SH3DOMAIN"/>
</dbReference>